<name>A0A2V1KA37_9ACTO</name>
<reference evidence="9" key="1">
    <citation type="submission" date="2018-05" db="EMBL/GenBank/DDBJ databases">
        <authorList>
            <person name="Li Y."/>
        </authorList>
    </citation>
    <scope>NUCLEOTIDE SEQUENCE [LARGE SCALE GENOMIC DNA]</scope>
    <source>
        <strain evidence="9">sk1b4</strain>
    </source>
</reference>
<dbReference type="SUPFAM" id="SSF53850">
    <property type="entry name" value="Periplasmic binding protein-like II"/>
    <property type="match status" value="1"/>
</dbReference>
<comment type="similarity">
    <text evidence="2">Belongs to the bacterial solute-binding protein 1 family.</text>
</comment>
<proteinExistence type="inferred from homology"/>
<feature type="signal peptide" evidence="7">
    <location>
        <begin position="1"/>
        <end position="22"/>
    </location>
</feature>
<accession>A0A2V1KA37</accession>
<evidence type="ECO:0000256" key="4">
    <source>
        <dbReference type="ARBA" id="ARBA00022729"/>
    </source>
</evidence>
<protein>
    <recommendedName>
        <fullName evidence="6">Probable sugar-binding periplasmic protein</fullName>
    </recommendedName>
</protein>
<evidence type="ECO:0000313" key="9">
    <source>
        <dbReference type="Proteomes" id="UP000245283"/>
    </source>
</evidence>
<sequence>MKTHNRRMMTLGVAICAAGAMALTSCSSDQQSGGETDALEVLSWWTSASEQPALDVLLDGFSAEHEGVNVTNSSVAGGSGSNAQVVLTSRLASGNPPDVWQTLSGGNVEAWVRAASIADVSALYTPEVTDALPDAVVDSMSVDGKQYGVPTGAHRANVLLANTAVLDELGITLPTDDTTLDEFLADIEKVSAAGATPMCLGGKDSFTVAGLFESVLLAHVGQDGWDRISNDRFNWSGDDVQAALADFGTIVDTVDPQSWSMTWDQAATSLAEGDCAFEQMNDSAYAELRAAYPDDAEDIIAVAFPGTSDTFLAVIDTFVQAKGTVNSANATAFQEAILDPTVQSDFSVVKGSIPVRLDADVSELDDEQLESVDAFRELPILQSISYGELVSPAFQQGFFDAVDSFVNSRDASSFAEILVDRVTGDRPGPAG</sequence>
<dbReference type="PROSITE" id="PS51257">
    <property type="entry name" value="PROKAR_LIPOPROTEIN"/>
    <property type="match status" value="1"/>
</dbReference>
<dbReference type="Gene3D" id="3.40.190.10">
    <property type="entry name" value="Periplasmic binding protein-like II"/>
    <property type="match status" value="2"/>
</dbReference>
<dbReference type="PANTHER" id="PTHR43649">
    <property type="entry name" value="ARABINOSE-BINDING PROTEIN-RELATED"/>
    <property type="match status" value="1"/>
</dbReference>
<evidence type="ECO:0000256" key="1">
    <source>
        <dbReference type="ARBA" id="ARBA00004196"/>
    </source>
</evidence>
<dbReference type="InterPro" id="IPR006059">
    <property type="entry name" value="SBP"/>
</dbReference>
<keyword evidence="9" id="KW-1185">Reference proteome</keyword>
<comment type="caution">
    <text evidence="8">The sequence shown here is derived from an EMBL/GenBank/DDBJ whole genome shotgun (WGS) entry which is preliminary data.</text>
</comment>
<dbReference type="OrthoDB" id="5580590at2"/>
<dbReference type="Pfam" id="PF01547">
    <property type="entry name" value="SBP_bac_1"/>
    <property type="match status" value="1"/>
</dbReference>
<dbReference type="AlphaFoldDB" id="A0A2V1KA37"/>
<comment type="subcellular location">
    <subcellularLocation>
        <location evidence="1">Cell envelope</location>
    </subcellularLocation>
</comment>
<evidence type="ECO:0000256" key="7">
    <source>
        <dbReference type="SAM" id="SignalP"/>
    </source>
</evidence>
<evidence type="ECO:0000256" key="2">
    <source>
        <dbReference type="ARBA" id="ARBA00008520"/>
    </source>
</evidence>
<evidence type="ECO:0000256" key="3">
    <source>
        <dbReference type="ARBA" id="ARBA00022448"/>
    </source>
</evidence>
<evidence type="ECO:0000313" key="8">
    <source>
        <dbReference type="EMBL" id="PWF27632.1"/>
    </source>
</evidence>
<dbReference type="GO" id="GO:0030313">
    <property type="term" value="C:cell envelope"/>
    <property type="evidence" value="ECO:0007669"/>
    <property type="project" value="UniProtKB-SubCell"/>
</dbReference>
<dbReference type="EMBL" id="QETB01000001">
    <property type="protein sequence ID" value="PWF27632.1"/>
    <property type="molecule type" value="Genomic_DNA"/>
</dbReference>
<evidence type="ECO:0000256" key="6">
    <source>
        <dbReference type="ARBA" id="ARBA00049753"/>
    </source>
</evidence>
<keyword evidence="4 7" id="KW-0732">Signal</keyword>
<dbReference type="RefSeq" id="WP_109093127.1">
    <property type="nucleotide sequence ID" value="NZ_JBQDCU010000093.1"/>
</dbReference>
<keyword evidence="3" id="KW-0813">Transport</keyword>
<dbReference type="Proteomes" id="UP000245283">
    <property type="component" value="Unassembled WGS sequence"/>
</dbReference>
<feature type="chain" id="PRO_5039386602" description="Probable sugar-binding periplasmic protein" evidence="7">
    <location>
        <begin position="23"/>
        <end position="431"/>
    </location>
</feature>
<gene>
    <name evidence="8" type="ORF">DD236_04450</name>
</gene>
<organism evidence="8 9">
    <name type="scientific">Ancrocorticia populi</name>
    <dbReference type="NCBI Taxonomy" id="2175228"/>
    <lineage>
        <taxon>Bacteria</taxon>
        <taxon>Bacillati</taxon>
        <taxon>Actinomycetota</taxon>
        <taxon>Actinomycetes</taxon>
        <taxon>Actinomycetales</taxon>
        <taxon>Actinomycetaceae</taxon>
        <taxon>Ancrocorticia</taxon>
    </lineage>
</organism>
<dbReference type="InterPro" id="IPR050490">
    <property type="entry name" value="Bact_solute-bd_prot1"/>
</dbReference>
<comment type="function">
    <text evidence="5">Part of a binding-protein-dependent transport system for a sugar.</text>
</comment>
<dbReference type="PANTHER" id="PTHR43649:SF28">
    <property type="entry name" value="BINDING PROTEIN COMPONENT OF ABC SUGAR TRANSPORTER-RELATED"/>
    <property type="match status" value="1"/>
</dbReference>
<evidence type="ECO:0000256" key="5">
    <source>
        <dbReference type="ARBA" id="ARBA00049629"/>
    </source>
</evidence>